<dbReference type="RefSeq" id="WP_100365612.1">
    <property type="nucleotide sequence ID" value="NZ_PGFF01000001.1"/>
</dbReference>
<evidence type="ECO:0000313" key="3">
    <source>
        <dbReference type="EMBL" id="PJJ73540.1"/>
    </source>
</evidence>
<gene>
    <name evidence="3" type="ORF">CLV46_3133</name>
</gene>
<reference evidence="3 4" key="1">
    <citation type="submission" date="2017-11" db="EMBL/GenBank/DDBJ databases">
        <title>Genomic Encyclopedia of Archaeal and Bacterial Type Strains, Phase II (KMG-II): From Individual Species to Whole Genera.</title>
        <authorList>
            <person name="Goeker M."/>
        </authorList>
    </citation>
    <scope>NUCLEOTIDE SEQUENCE [LARGE SCALE GENOMIC DNA]</scope>
    <source>
        <strain evidence="3 4">DSM 27393</strain>
    </source>
</reference>
<evidence type="ECO:0000256" key="1">
    <source>
        <dbReference type="SAM" id="Coils"/>
    </source>
</evidence>
<organism evidence="3 4">
    <name type="scientific">Diaminobutyricimonas aerilata</name>
    <dbReference type="NCBI Taxonomy" id="1162967"/>
    <lineage>
        <taxon>Bacteria</taxon>
        <taxon>Bacillati</taxon>
        <taxon>Actinomycetota</taxon>
        <taxon>Actinomycetes</taxon>
        <taxon>Micrococcales</taxon>
        <taxon>Microbacteriaceae</taxon>
        <taxon>Diaminobutyricimonas</taxon>
    </lineage>
</organism>
<evidence type="ECO:0000256" key="2">
    <source>
        <dbReference type="SAM" id="SignalP"/>
    </source>
</evidence>
<feature type="signal peptide" evidence="2">
    <location>
        <begin position="1"/>
        <end position="22"/>
    </location>
</feature>
<accession>A0A2M9CNQ5</accession>
<name>A0A2M9CNQ5_9MICO</name>
<proteinExistence type="predicted"/>
<feature type="coiled-coil region" evidence="1">
    <location>
        <begin position="36"/>
        <end position="63"/>
    </location>
</feature>
<dbReference type="EMBL" id="PGFF01000001">
    <property type="protein sequence ID" value="PJJ73540.1"/>
    <property type="molecule type" value="Genomic_DNA"/>
</dbReference>
<dbReference type="PROSITE" id="PS51257">
    <property type="entry name" value="PROKAR_LIPOPROTEIN"/>
    <property type="match status" value="1"/>
</dbReference>
<comment type="caution">
    <text evidence="3">The sequence shown here is derived from an EMBL/GenBank/DDBJ whole genome shotgun (WGS) entry which is preliminary data.</text>
</comment>
<dbReference type="AlphaFoldDB" id="A0A2M9CNQ5"/>
<dbReference type="OrthoDB" id="9840152at2"/>
<feature type="chain" id="PRO_5039626852" evidence="2">
    <location>
        <begin position="23"/>
        <end position="542"/>
    </location>
</feature>
<sequence length="542" mass="56482">MPRIRPLLLPAVAVLVIAPTLAACTAPAPDAAGPTIEWAASTLEEQTARLVDAERELDALLAAEAGMADALGVSGAEAAEALPRLGAPSAPLPAASGPVIATASLHTGGGVAPADYPVPRPDLETVGAAANSLSLLHDIVRDALGEASLNSTDHSAASTPAAGANPAIEWSVEKGSTNGVFTSSISDTDETGNSVTVALEGAFELSVCPDENGAAEGSFYATAAVTFTPAGGTPKRTAIDLDMDTIAHVNDEAYAYELWASVDSAVRTGAPAADSATRIPEPDSSRREQNAYAFEFGETGVADRGELTADQQLDGAFSVQVDDLAEQIALLLARAAEDYWRDGNCVDVVIEGEDVAPMPGDKQQLWVDAVSVVDGEKITRGTVELTGILGDSTVNPTGPQKIADADYQFIAGQEYGKADPDFEVVTRRGIGRGGTGITVVGDVWTFTESAYGADYWGLSCTGIRGPWEMTITVPMIAETWGTEVLFDENLRGRLTAPPTNGGEWVHPDTQFWLVAEGDGYVMHNDPEDVPMRVTRGDPSLCG</sequence>
<keyword evidence="1" id="KW-0175">Coiled coil</keyword>
<protein>
    <submittedName>
        <fullName evidence="3">Uncharacterized protein</fullName>
    </submittedName>
</protein>
<dbReference type="Proteomes" id="UP000228758">
    <property type="component" value="Unassembled WGS sequence"/>
</dbReference>
<keyword evidence="2" id="KW-0732">Signal</keyword>
<keyword evidence="4" id="KW-1185">Reference proteome</keyword>
<evidence type="ECO:0000313" key="4">
    <source>
        <dbReference type="Proteomes" id="UP000228758"/>
    </source>
</evidence>